<comment type="caution">
    <text evidence="1">The sequence shown here is derived from an EMBL/GenBank/DDBJ whole genome shotgun (WGS) entry which is preliminary data.</text>
</comment>
<organism evidence="1 2">
    <name type="scientific">Streptomyces gilvifuscus</name>
    <dbReference type="NCBI Taxonomy" id="1550617"/>
    <lineage>
        <taxon>Bacteria</taxon>
        <taxon>Bacillati</taxon>
        <taxon>Actinomycetota</taxon>
        <taxon>Actinomycetes</taxon>
        <taxon>Kitasatosporales</taxon>
        <taxon>Streptomycetaceae</taxon>
        <taxon>Streptomyces</taxon>
    </lineage>
</organism>
<dbReference type="EMBL" id="JAQOSK010000011">
    <property type="protein sequence ID" value="MDC2958112.1"/>
    <property type="molecule type" value="Genomic_DNA"/>
</dbReference>
<gene>
    <name evidence="1" type="ORF">PO587_27045</name>
</gene>
<dbReference type="RefSeq" id="WP_272177125.1">
    <property type="nucleotide sequence ID" value="NZ_JAQOSK010000011.1"/>
</dbReference>
<keyword evidence="2" id="KW-1185">Reference proteome</keyword>
<reference evidence="1 2" key="1">
    <citation type="journal article" date="2015" name="Int. J. Syst. Evol. Microbiol.">
        <title>Streptomyces gilvifuscus sp. nov., an actinomycete that produces antibacterial compounds isolated from soil.</title>
        <authorList>
            <person name="Nguyen T.M."/>
            <person name="Kim J."/>
        </authorList>
    </citation>
    <scope>NUCLEOTIDE SEQUENCE [LARGE SCALE GENOMIC DNA]</scope>
    <source>
        <strain evidence="1 2">T113</strain>
    </source>
</reference>
<proteinExistence type="predicted"/>
<name>A0ABT5G0B7_9ACTN</name>
<accession>A0ABT5G0B7</accession>
<dbReference type="InterPro" id="IPR025851">
    <property type="entry name" value="SUKH-4"/>
</dbReference>
<sequence>MSGPAAGWQGPARAFPVWLEHEDDARVIRDLPPLRLPQYAVVRIGCSPGVPAEIAADLREVGVPAGLIGYEYQPLTEATLLDGIGESGLVVFGSSGLFGRLGVDVASRRVVQIPKIGSATPWHVNRHLGAFHRCVAGTIARFPFYEEDEEDRFQGVADELRRLLAALDATALADKGLWETFLQGPSPSVLSPPVF</sequence>
<evidence type="ECO:0000313" key="2">
    <source>
        <dbReference type="Proteomes" id="UP001221328"/>
    </source>
</evidence>
<evidence type="ECO:0000313" key="1">
    <source>
        <dbReference type="EMBL" id="MDC2958112.1"/>
    </source>
</evidence>
<dbReference type="Proteomes" id="UP001221328">
    <property type="component" value="Unassembled WGS sequence"/>
</dbReference>
<protein>
    <submittedName>
        <fullName evidence="1">SUKH-4 family immunity protein</fullName>
    </submittedName>
</protein>
<dbReference type="Pfam" id="PF14435">
    <property type="entry name" value="SUKH-4"/>
    <property type="match status" value="1"/>
</dbReference>